<reference evidence="4 5" key="2">
    <citation type="journal article" date="2014" name="BMC Genomics">
        <title>An improved genome of the model marine alga Ostreococcus tauri unfolds by assessing Illumina de novo assemblies.</title>
        <authorList>
            <person name="Blanc-Mathieu R."/>
            <person name="Verhelst B."/>
            <person name="Derelle E."/>
            <person name="Rombauts S."/>
            <person name="Bouget F.Y."/>
            <person name="Carre I."/>
            <person name="Chateau A."/>
            <person name="Eyre-Walker A."/>
            <person name="Grimsley N."/>
            <person name="Moreau H."/>
            <person name="Piegu B."/>
            <person name="Rivals E."/>
            <person name="Schackwitz W."/>
            <person name="Van de Peer Y."/>
            <person name="Piganeau G."/>
        </authorList>
    </citation>
    <scope>NUCLEOTIDE SEQUENCE [LARGE SCALE GENOMIC DNA]</scope>
    <source>
        <strain evidence="5">OTTH 0595 / CCAP 157/2 / RCC745</strain>
    </source>
</reference>
<evidence type="ECO:0000256" key="2">
    <source>
        <dbReference type="ARBA" id="ARBA00023239"/>
    </source>
</evidence>
<dbReference type="PANTHER" id="PTHR33542:SF3">
    <property type="entry name" value="SIROHYDROCHLORIN FERROCHELATASE, CHLOROPLASTIC"/>
    <property type="match status" value="1"/>
</dbReference>
<keyword evidence="2" id="KW-0456">Lyase</keyword>
<dbReference type="GO" id="GO:0046872">
    <property type="term" value="F:metal ion binding"/>
    <property type="evidence" value="ECO:0007669"/>
    <property type="project" value="UniProtKB-KW"/>
</dbReference>
<dbReference type="SUPFAM" id="SSF53800">
    <property type="entry name" value="Chelatase"/>
    <property type="match status" value="1"/>
</dbReference>
<evidence type="ECO:0000256" key="1">
    <source>
        <dbReference type="ARBA" id="ARBA00022723"/>
    </source>
</evidence>
<protein>
    <submittedName>
        <fullName evidence="4">Cobalamin (Vitamin B12) biosynthesis CbiX</fullName>
    </submittedName>
</protein>
<dbReference type="GeneID" id="9830979"/>
<feature type="compositionally biased region" description="Low complexity" evidence="3">
    <location>
        <begin position="30"/>
        <end position="43"/>
    </location>
</feature>
<comment type="caution">
    <text evidence="4">The sequence shown here is derived from an EMBL/GenBank/DDBJ whole genome shotgun (WGS) entry which is preliminary data.</text>
</comment>
<dbReference type="KEGG" id="ota:OT_ostta16g01550"/>
<keyword evidence="5" id="KW-1185">Reference proteome</keyword>
<dbReference type="PANTHER" id="PTHR33542">
    <property type="entry name" value="SIROHYDROCHLORIN FERROCHELATASE, CHLOROPLASTIC"/>
    <property type="match status" value="1"/>
</dbReference>
<dbReference type="InterPro" id="IPR002762">
    <property type="entry name" value="CbiX-like"/>
</dbReference>
<dbReference type="InParanoid" id="Q00U95"/>
<sequence>MRTTTHAAASTRGARRPSTRTCEKHAPKASSSRSRNLSSPGRRAIARASMWSDDSATEDVLGVVIVDHGSRRKESNAQLEVFVEQYARVTGRDIVEAAHMELASPSIADAFGRCVDRGANVIVVAPFFLSPGRHWQEDIPQLVKEAAAAHSGVRHLVSAPIGLHPLMVEVIDSRMRHCLARAKGEVDACDVCAGSKFGCQML</sequence>
<dbReference type="EMBL" id="CAID01000016">
    <property type="protein sequence ID" value="CAL58154.1"/>
    <property type="molecule type" value="Genomic_DNA"/>
</dbReference>
<name>Q00U95_OSTTA</name>
<dbReference type="STRING" id="70448.Q00U95"/>
<proteinExistence type="predicted"/>
<dbReference type="FunCoup" id="Q00U95">
    <property type="interactions" value="404"/>
</dbReference>
<feature type="region of interest" description="Disordered" evidence="3">
    <location>
        <begin position="1"/>
        <end position="43"/>
    </location>
</feature>
<dbReference type="Gene3D" id="3.40.50.1400">
    <property type="match status" value="1"/>
</dbReference>
<reference evidence="5" key="1">
    <citation type="journal article" date="2006" name="Proc. Natl. Acad. Sci. U.S.A.">
        <title>Genome analysis of the smallest free-living eukaryote Ostreococcus tauri unveils many unique features.</title>
        <authorList>
            <person name="Derelle E."/>
            <person name="Ferraz C."/>
            <person name="Rombauts S."/>
            <person name="Rouze P."/>
            <person name="Worden A.Z."/>
            <person name="Robbens S."/>
            <person name="Partensky F."/>
            <person name="Degroeve S."/>
            <person name="Echeynie S."/>
            <person name="Cooke R."/>
            <person name="Saeys Y."/>
            <person name="Wuyts J."/>
            <person name="Jabbari K."/>
            <person name="Bowler C."/>
            <person name="Panaud O."/>
            <person name="Piegu B."/>
            <person name="Ball S.G."/>
            <person name="Ral J.-P."/>
            <person name="Bouget F.-Y."/>
            <person name="Piganeau G."/>
            <person name="De Baets B."/>
            <person name="Picard A."/>
            <person name="Delseny M."/>
            <person name="Demaille J."/>
            <person name="Van de Peer Y."/>
            <person name="Moreau H."/>
        </authorList>
    </citation>
    <scope>NUCLEOTIDE SEQUENCE [LARGE SCALE GENOMIC DNA]</scope>
    <source>
        <strain evidence="5">OTTH 0595 / CCAP 157/2 / RCC745</strain>
    </source>
</reference>
<dbReference type="OMA" id="NWRRAQI"/>
<dbReference type="OrthoDB" id="3543at2759"/>
<dbReference type="GO" id="GO:0016829">
    <property type="term" value="F:lyase activity"/>
    <property type="evidence" value="ECO:0007669"/>
    <property type="project" value="UniProtKB-KW"/>
</dbReference>
<evidence type="ECO:0000313" key="4">
    <source>
        <dbReference type="EMBL" id="CAL58154.1"/>
    </source>
</evidence>
<dbReference type="InterPro" id="IPR050963">
    <property type="entry name" value="Sirohydro_Cobaltochel/CbiX"/>
</dbReference>
<dbReference type="Proteomes" id="UP000009170">
    <property type="component" value="Unassembled WGS sequence"/>
</dbReference>
<organism evidence="4 5">
    <name type="scientific">Ostreococcus tauri</name>
    <name type="common">Marine green alga</name>
    <dbReference type="NCBI Taxonomy" id="70448"/>
    <lineage>
        <taxon>Eukaryota</taxon>
        <taxon>Viridiplantae</taxon>
        <taxon>Chlorophyta</taxon>
        <taxon>Mamiellophyceae</taxon>
        <taxon>Mamiellales</taxon>
        <taxon>Bathycoccaceae</taxon>
        <taxon>Ostreococcus</taxon>
    </lineage>
</organism>
<evidence type="ECO:0000256" key="3">
    <source>
        <dbReference type="SAM" id="MobiDB-lite"/>
    </source>
</evidence>
<dbReference type="CDD" id="cd03416">
    <property type="entry name" value="CbiX_SirB_N"/>
    <property type="match status" value="1"/>
</dbReference>
<evidence type="ECO:0000313" key="5">
    <source>
        <dbReference type="Proteomes" id="UP000009170"/>
    </source>
</evidence>
<dbReference type="AlphaFoldDB" id="Q00U95"/>
<accession>Q00U95</accession>
<dbReference type="RefSeq" id="XP_003083605.1">
    <property type="nucleotide sequence ID" value="XM_003083557.1"/>
</dbReference>
<dbReference type="Pfam" id="PF01903">
    <property type="entry name" value="CbiX"/>
    <property type="match status" value="1"/>
</dbReference>
<gene>
    <name evidence="4" type="ORF">OT_ostta16g01550</name>
</gene>
<keyword evidence="1" id="KW-0479">Metal-binding</keyword>